<dbReference type="Pfam" id="PF03466">
    <property type="entry name" value="LysR_substrate"/>
    <property type="match status" value="1"/>
</dbReference>
<dbReference type="InterPro" id="IPR036388">
    <property type="entry name" value="WH-like_DNA-bd_sf"/>
</dbReference>
<evidence type="ECO:0000256" key="4">
    <source>
        <dbReference type="ARBA" id="ARBA00023163"/>
    </source>
</evidence>
<name>A0A2T3JJC7_9GAMM</name>
<dbReference type="InterPro" id="IPR058163">
    <property type="entry name" value="LysR-type_TF_proteobact-type"/>
</dbReference>
<dbReference type="Gene3D" id="1.10.10.10">
    <property type="entry name" value="Winged helix-like DNA-binding domain superfamily/Winged helix DNA-binding domain"/>
    <property type="match status" value="1"/>
</dbReference>
<proteinExistence type="inferred from homology"/>
<keyword evidence="7" id="KW-1185">Reference proteome</keyword>
<gene>
    <name evidence="6" type="ORF">C9J12_08800</name>
</gene>
<dbReference type="Proteomes" id="UP000240987">
    <property type="component" value="Unassembled WGS sequence"/>
</dbReference>
<sequence>MKVSMDDLYLFVLTVRHGGISAAAKAYSLQRSKVSRRLQELEKALGSQLLIRTTRHIELTENGRLLYEQVNQPLTMANQAVNLLENRQKELQGVLRIAVPAALITSSMFAELIDKYAVRFPNVLLEIQHCQESIDLKRDNVDLQLLPNILKVINEDYVQQTLLPFPCCLVASPDYIATHGAPKDLANLMDHRILVSRYNSTALADGLTIRLCSDDLRLIHHMAKSAHGIALLPTILVREAVTAGELVNVLSGERFPEIKLTLIYPSREYLPEKTRAMIQLLRDTFTNDSVTL</sequence>
<comment type="caution">
    <text evidence="6">The sequence shown here is derived from an EMBL/GenBank/DDBJ whole genome shotgun (WGS) entry which is preliminary data.</text>
</comment>
<dbReference type="PANTHER" id="PTHR30537:SF5">
    <property type="entry name" value="HTH-TYPE TRANSCRIPTIONAL ACTIVATOR TTDR-RELATED"/>
    <property type="match status" value="1"/>
</dbReference>
<accession>A0A2T3JJC7</accession>
<feature type="domain" description="HTH lysR-type" evidence="5">
    <location>
        <begin position="3"/>
        <end position="60"/>
    </location>
</feature>
<dbReference type="SUPFAM" id="SSF53850">
    <property type="entry name" value="Periplasmic binding protein-like II"/>
    <property type="match status" value="1"/>
</dbReference>
<keyword evidence="2" id="KW-0805">Transcription regulation</keyword>
<evidence type="ECO:0000256" key="3">
    <source>
        <dbReference type="ARBA" id="ARBA00023125"/>
    </source>
</evidence>
<keyword evidence="4" id="KW-0804">Transcription</keyword>
<dbReference type="EMBL" id="PYMJ01000007">
    <property type="protein sequence ID" value="PSU49086.1"/>
    <property type="molecule type" value="Genomic_DNA"/>
</dbReference>
<dbReference type="SUPFAM" id="SSF46785">
    <property type="entry name" value="Winged helix' DNA-binding domain"/>
    <property type="match status" value="1"/>
</dbReference>
<dbReference type="Pfam" id="PF00126">
    <property type="entry name" value="HTH_1"/>
    <property type="match status" value="1"/>
</dbReference>
<dbReference type="InterPro" id="IPR036390">
    <property type="entry name" value="WH_DNA-bd_sf"/>
</dbReference>
<keyword evidence="3" id="KW-0238">DNA-binding</keyword>
<dbReference type="RefSeq" id="WP_107242366.1">
    <property type="nucleotide sequence ID" value="NZ_PYMJ01000007.1"/>
</dbReference>
<dbReference type="AlphaFoldDB" id="A0A2T3JJC7"/>
<dbReference type="GO" id="GO:0043565">
    <property type="term" value="F:sequence-specific DNA binding"/>
    <property type="evidence" value="ECO:0007669"/>
    <property type="project" value="TreeGrafter"/>
</dbReference>
<dbReference type="InterPro" id="IPR005119">
    <property type="entry name" value="LysR_subst-bd"/>
</dbReference>
<evidence type="ECO:0000259" key="5">
    <source>
        <dbReference type="PROSITE" id="PS50931"/>
    </source>
</evidence>
<dbReference type="FunFam" id="1.10.10.10:FF:000001">
    <property type="entry name" value="LysR family transcriptional regulator"/>
    <property type="match status" value="1"/>
</dbReference>
<dbReference type="GO" id="GO:0006351">
    <property type="term" value="P:DNA-templated transcription"/>
    <property type="evidence" value="ECO:0007669"/>
    <property type="project" value="TreeGrafter"/>
</dbReference>
<evidence type="ECO:0000313" key="6">
    <source>
        <dbReference type="EMBL" id="PSU49086.1"/>
    </source>
</evidence>
<dbReference type="PANTHER" id="PTHR30537">
    <property type="entry name" value="HTH-TYPE TRANSCRIPTIONAL REGULATOR"/>
    <property type="match status" value="1"/>
</dbReference>
<reference evidence="6 7" key="1">
    <citation type="submission" date="2018-01" db="EMBL/GenBank/DDBJ databases">
        <title>Whole genome sequencing of Histamine producing bacteria.</title>
        <authorList>
            <person name="Butler K."/>
        </authorList>
    </citation>
    <scope>NUCLEOTIDE SEQUENCE [LARGE SCALE GENOMIC DNA]</scope>
    <source>
        <strain evidence="6 7">JCM 12947</strain>
    </source>
</reference>
<comment type="similarity">
    <text evidence="1">Belongs to the LysR transcriptional regulatory family.</text>
</comment>
<evidence type="ECO:0000313" key="7">
    <source>
        <dbReference type="Proteomes" id="UP000240987"/>
    </source>
</evidence>
<dbReference type="InterPro" id="IPR000847">
    <property type="entry name" value="LysR_HTH_N"/>
</dbReference>
<dbReference type="PROSITE" id="PS50931">
    <property type="entry name" value="HTH_LYSR"/>
    <property type="match status" value="1"/>
</dbReference>
<organism evidence="6 7">
    <name type="scientific">Photobacterium frigidiphilum</name>
    <dbReference type="NCBI Taxonomy" id="264736"/>
    <lineage>
        <taxon>Bacteria</taxon>
        <taxon>Pseudomonadati</taxon>
        <taxon>Pseudomonadota</taxon>
        <taxon>Gammaproteobacteria</taxon>
        <taxon>Vibrionales</taxon>
        <taxon>Vibrionaceae</taxon>
        <taxon>Photobacterium</taxon>
    </lineage>
</organism>
<protein>
    <submittedName>
        <fullName evidence="6">LysR family transcriptional regulator</fullName>
    </submittedName>
</protein>
<dbReference type="GO" id="GO:0003700">
    <property type="term" value="F:DNA-binding transcription factor activity"/>
    <property type="evidence" value="ECO:0007669"/>
    <property type="project" value="InterPro"/>
</dbReference>
<dbReference type="OrthoDB" id="5821487at2"/>
<evidence type="ECO:0000256" key="2">
    <source>
        <dbReference type="ARBA" id="ARBA00023015"/>
    </source>
</evidence>
<dbReference type="Gene3D" id="3.40.190.290">
    <property type="match status" value="1"/>
</dbReference>
<evidence type="ECO:0000256" key="1">
    <source>
        <dbReference type="ARBA" id="ARBA00009437"/>
    </source>
</evidence>